<evidence type="ECO:0000313" key="2">
    <source>
        <dbReference type="EMBL" id="ACH44107.1"/>
    </source>
</evidence>
<evidence type="ECO:0000256" key="1">
    <source>
        <dbReference type="SAM" id="MobiDB-lite"/>
    </source>
</evidence>
<organism evidence="2">
    <name type="scientific">Taeniopygia guttata</name>
    <name type="common">Zebra finch</name>
    <name type="synonym">Poephila guttata</name>
    <dbReference type="NCBI Taxonomy" id="59729"/>
    <lineage>
        <taxon>Eukaryota</taxon>
        <taxon>Metazoa</taxon>
        <taxon>Chordata</taxon>
        <taxon>Craniata</taxon>
        <taxon>Vertebrata</taxon>
        <taxon>Euteleostomi</taxon>
        <taxon>Archelosauria</taxon>
        <taxon>Archosauria</taxon>
        <taxon>Dinosauria</taxon>
        <taxon>Saurischia</taxon>
        <taxon>Theropoda</taxon>
        <taxon>Coelurosauria</taxon>
        <taxon>Aves</taxon>
        <taxon>Neognathae</taxon>
        <taxon>Neoaves</taxon>
        <taxon>Telluraves</taxon>
        <taxon>Australaves</taxon>
        <taxon>Passeriformes</taxon>
        <taxon>Passeroidea</taxon>
        <taxon>Estrildidae</taxon>
        <taxon>Estrildinae</taxon>
        <taxon>Taeniopygia</taxon>
    </lineage>
</organism>
<reference evidence="2" key="1">
    <citation type="journal article" date="2006" name="Proc. Natl. Acad. Sci. U.S.A.">
        <title>A molecular neuroethological approach for identifying and characterizing a cascade of behaviorally regulated genes.</title>
        <authorList>
            <person name="Wada K."/>
            <person name="Howard J.T."/>
            <person name="McConnell P."/>
            <person name="Whitney O."/>
            <person name="Lints T."/>
            <person name="Rivas M.V."/>
            <person name="Horita H."/>
            <person name="Patterson M.A."/>
            <person name="White S.A."/>
            <person name="Scharff C."/>
            <person name="Haesler S."/>
            <person name="Zhao S."/>
            <person name="Sakaguchi H."/>
            <person name="Hagiwara M."/>
            <person name="Shiraki T."/>
            <person name="Hirozane-Kishikawa T."/>
            <person name="Skene P."/>
            <person name="Hayashizaki Y."/>
            <person name="Carninci P."/>
            <person name="Jarvis E.D."/>
        </authorList>
    </citation>
    <scope>NUCLEOTIDE SEQUENCE</scope>
    <source>
        <tissue evidence="2">Whole brain</tissue>
    </source>
</reference>
<accession>B5FYJ6</accession>
<protein>
    <submittedName>
        <fullName evidence="2">Putative cytochrome b5 outer mitochondrial membrane variant 1</fullName>
    </submittedName>
</protein>
<dbReference type="EMBL" id="DQ214013">
    <property type="protein sequence ID" value="ACH44107.1"/>
    <property type="molecule type" value="mRNA"/>
</dbReference>
<sequence>MEMLKQYYIGEVHPSDREKEGSIESKYDILRPKRVSGRHG</sequence>
<proteinExistence type="evidence at transcript level"/>
<name>B5FYJ6_TAEGU</name>
<feature type="compositionally biased region" description="Basic and acidic residues" evidence="1">
    <location>
        <begin position="15"/>
        <end position="31"/>
    </location>
</feature>
<dbReference type="AlphaFoldDB" id="B5FYJ6"/>
<feature type="region of interest" description="Disordered" evidence="1">
    <location>
        <begin position="15"/>
        <end position="40"/>
    </location>
</feature>